<comment type="caution">
    <text evidence="2">The sequence shown here is derived from an EMBL/GenBank/DDBJ whole genome shotgun (WGS) entry which is preliminary data.</text>
</comment>
<evidence type="ECO:0000256" key="1">
    <source>
        <dbReference type="SAM" id="MobiDB-lite"/>
    </source>
</evidence>
<reference evidence="2" key="1">
    <citation type="submission" date="2009-10" db="EMBL/GenBank/DDBJ databases">
        <title>Diversity of trophic interactions inside an arsenic-rich microbial ecosystem.</title>
        <authorList>
            <person name="Bertin P.N."/>
            <person name="Heinrich-Salmeron A."/>
            <person name="Pelletier E."/>
            <person name="Goulhen-Chollet F."/>
            <person name="Arsene-Ploetze F."/>
            <person name="Gallien S."/>
            <person name="Calteau A."/>
            <person name="Vallenet D."/>
            <person name="Casiot C."/>
            <person name="Chane-Woon-Ming B."/>
            <person name="Giloteaux L."/>
            <person name="Barakat M."/>
            <person name="Bonnefoy V."/>
            <person name="Bruneel O."/>
            <person name="Chandler M."/>
            <person name="Cleiss J."/>
            <person name="Duran R."/>
            <person name="Elbaz-Poulichet F."/>
            <person name="Fonknechten N."/>
            <person name="Lauga B."/>
            <person name="Mornico D."/>
            <person name="Ortet P."/>
            <person name="Schaeffer C."/>
            <person name="Siguier P."/>
            <person name="Alexander Thil Smith A."/>
            <person name="Van Dorsselaer A."/>
            <person name="Weissenbach J."/>
            <person name="Medigue C."/>
            <person name="Le Paslier D."/>
        </authorList>
    </citation>
    <scope>NUCLEOTIDE SEQUENCE</scope>
</reference>
<dbReference type="EMBL" id="CABQ01000322">
    <property type="protein sequence ID" value="CBI09120.1"/>
    <property type="molecule type" value="Genomic_DNA"/>
</dbReference>
<sequence>MKGFANRFVKWCGNGFVKGCANRFAEWFAATRHKHSVWLRSMIMGEESENQPQRGERKGSAQSLNAQQAEEKPKRQSRAAYLLRLDFAQLRANDGMMAAAQDLEPLASEIADLLVAGVAPTLILKSVMNRLSISKHIAVHAIRLCLTESGVEFKLPRGHRPKKTALGEDLSAAKPKVSGSTSAVVSPPATHPAPVSTPVAPPQANPTAGAKKAAVADTEPLPDIPRGDLTHTEREKVSLAFFARDRFGGRNASQVSPAELTADELAWLEKLWDLTAPVDPKTGDPYRIRAFTPAGRPIDDRPVAPGGGVMVDDLFVEGLDPALWKICQRKGMGLEQHPQYPDELRAVYPHGGKSVPFPKENVNGILTGMHPRFPLRSS</sequence>
<organism evidence="2">
    <name type="scientific">mine drainage metagenome</name>
    <dbReference type="NCBI Taxonomy" id="410659"/>
    <lineage>
        <taxon>unclassified sequences</taxon>
        <taxon>metagenomes</taxon>
        <taxon>ecological metagenomes</taxon>
    </lineage>
</organism>
<accession>E6QPE9</accession>
<name>E6QPE9_9ZZZZ</name>
<feature type="region of interest" description="Disordered" evidence="1">
    <location>
        <begin position="48"/>
        <end position="75"/>
    </location>
</feature>
<feature type="region of interest" description="Disordered" evidence="1">
    <location>
        <begin position="157"/>
        <end position="230"/>
    </location>
</feature>
<proteinExistence type="predicted"/>
<evidence type="ECO:0000313" key="2">
    <source>
        <dbReference type="EMBL" id="CBI09120.1"/>
    </source>
</evidence>
<gene>
    <name evidence="2" type="ORF">CARN6_2674</name>
</gene>
<dbReference type="AlphaFoldDB" id="E6QPE9"/>
<protein>
    <submittedName>
        <fullName evidence="2">Uncharacterized protein</fullName>
    </submittedName>
</protein>